<dbReference type="InterPro" id="IPR039331">
    <property type="entry name" value="PAPs-like"/>
</dbReference>
<dbReference type="SUPFAM" id="SSF56300">
    <property type="entry name" value="Metallo-dependent phosphatases"/>
    <property type="match status" value="1"/>
</dbReference>
<dbReference type="Proteomes" id="UP000636956">
    <property type="component" value="Unassembled WGS sequence"/>
</dbReference>
<dbReference type="AlphaFoldDB" id="A0A917PF32"/>
<dbReference type="GO" id="GO:0003993">
    <property type="term" value="F:acid phosphatase activity"/>
    <property type="evidence" value="ECO:0007669"/>
    <property type="project" value="InterPro"/>
</dbReference>
<evidence type="ECO:0000313" key="4">
    <source>
        <dbReference type="Proteomes" id="UP000636956"/>
    </source>
</evidence>
<dbReference type="Gene3D" id="3.60.21.10">
    <property type="match status" value="1"/>
</dbReference>
<dbReference type="Pfam" id="PF00149">
    <property type="entry name" value="Metallophos"/>
    <property type="match status" value="1"/>
</dbReference>
<reference evidence="3" key="2">
    <citation type="submission" date="2020-09" db="EMBL/GenBank/DDBJ databases">
        <authorList>
            <person name="Sun Q."/>
            <person name="Zhou Y."/>
        </authorList>
    </citation>
    <scope>NUCLEOTIDE SEQUENCE</scope>
    <source>
        <strain evidence="3">CGMCC 1.8984</strain>
    </source>
</reference>
<comment type="caution">
    <text evidence="3">The sequence shown here is derived from an EMBL/GenBank/DDBJ whole genome shotgun (WGS) entry which is preliminary data.</text>
</comment>
<gene>
    <name evidence="3" type="ORF">GCM10011372_10150</name>
</gene>
<accession>A0A917PF32</accession>
<evidence type="ECO:0000256" key="1">
    <source>
        <dbReference type="ARBA" id="ARBA00022729"/>
    </source>
</evidence>
<dbReference type="InterPro" id="IPR004843">
    <property type="entry name" value="Calcineurin-like_PHP"/>
</dbReference>
<organism evidence="3 4">
    <name type="scientific">Agromyces bauzanensis</name>
    <dbReference type="NCBI Taxonomy" id="1308924"/>
    <lineage>
        <taxon>Bacteria</taxon>
        <taxon>Bacillati</taxon>
        <taxon>Actinomycetota</taxon>
        <taxon>Actinomycetes</taxon>
        <taxon>Micrococcales</taxon>
        <taxon>Microbacteriaceae</taxon>
        <taxon>Agromyces</taxon>
    </lineage>
</organism>
<dbReference type="RefSeq" id="WP_188742368.1">
    <property type="nucleotide sequence ID" value="NZ_BAABFW010000002.1"/>
</dbReference>
<dbReference type="PANTHER" id="PTHR22953">
    <property type="entry name" value="ACID PHOSPHATASE RELATED"/>
    <property type="match status" value="1"/>
</dbReference>
<evidence type="ECO:0000313" key="3">
    <source>
        <dbReference type="EMBL" id="GGJ74061.1"/>
    </source>
</evidence>
<evidence type="ECO:0000259" key="2">
    <source>
        <dbReference type="Pfam" id="PF00149"/>
    </source>
</evidence>
<dbReference type="InterPro" id="IPR029052">
    <property type="entry name" value="Metallo-depent_PP-like"/>
</dbReference>
<dbReference type="EMBL" id="BMMD01000004">
    <property type="protein sequence ID" value="GGJ74061.1"/>
    <property type="molecule type" value="Genomic_DNA"/>
</dbReference>
<dbReference type="PANTHER" id="PTHR22953:SF153">
    <property type="entry name" value="PURPLE ACID PHOSPHATASE"/>
    <property type="match status" value="1"/>
</dbReference>
<keyword evidence="4" id="KW-1185">Reference proteome</keyword>
<sequence>MTFTAAGLALLAACVGSARTGDRDSGGQPTPAAAALTFTASGDIGATAESAETLEQIRSLDPDLHLALGDLSYGGTGEEGVWCEFVTERVGAGIPFQLLSGNHESDGRNGDIDAFADCLPNRLPGLAGEYARQYSLDVPADTPLVRFVMISPGLTFSDGPWSYAPGSERFEWTREAIEGAREAGIRWVVVGMHKPCLSVGDYGCDPEPELIDLLVSSGADLVVSGHEHLYQRTVQLGLGDACASIAPQRISGACVADDGAPLDQGRGTAFVTVGTGGAALRDVHTDDPDAAYFSAWSGANTEPSWGNLEVRLSESLLEAEFVAAVGSFDDRFRIVARD</sequence>
<feature type="domain" description="Calcineurin-like phosphoesterase" evidence="2">
    <location>
        <begin position="38"/>
        <end position="229"/>
    </location>
</feature>
<keyword evidence="1" id="KW-0732">Signal</keyword>
<proteinExistence type="predicted"/>
<name>A0A917PF32_9MICO</name>
<reference evidence="3" key="1">
    <citation type="journal article" date="2014" name="Int. J. Syst. Evol. Microbiol.">
        <title>Complete genome sequence of Corynebacterium casei LMG S-19264T (=DSM 44701T), isolated from a smear-ripened cheese.</title>
        <authorList>
            <consortium name="US DOE Joint Genome Institute (JGI-PGF)"/>
            <person name="Walter F."/>
            <person name="Albersmeier A."/>
            <person name="Kalinowski J."/>
            <person name="Ruckert C."/>
        </authorList>
    </citation>
    <scope>NUCLEOTIDE SEQUENCE</scope>
    <source>
        <strain evidence="3">CGMCC 1.8984</strain>
    </source>
</reference>
<protein>
    <recommendedName>
        <fullName evidence="2">Calcineurin-like phosphoesterase domain-containing protein</fullName>
    </recommendedName>
</protein>